<dbReference type="SUPFAM" id="SSF46785">
    <property type="entry name" value="Winged helix' DNA-binding domain"/>
    <property type="match status" value="1"/>
</dbReference>
<reference evidence="2" key="1">
    <citation type="submission" date="2012-11" db="EMBL/GenBank/DDBJ databases">
        <title>Dependencies among metagenomic species, viruses, plasmids and units of genetic variation.</title>
        <authorList>
            <person name="Nielsen H.B."/>
            <person name="Almeida M."/>
            <person name="Juncker A.S."/>
            <person name="Rasmussen S."/>
            <person name="Li J."/>
            <person name="Sunagawa S."/>
            <person name="Plichta D."/>
            <person name="Gautier L."/>
            <person name="Le Chatelier E."/>
            <person name="Peletier E."/>
            <person name="Bonde I."/>
            <person name="Nielsen T."/>
            <person name="Manichanh C."/>
            <person name="Arumugam M."/>
            <person name="Batto J."/>
            <person name="Santos M.B.Q.D."/>
            <person name="Blom N."/>
            <person name="Borruel N."/>
            <person name="Burgdorf K.S."/>
            <person name="Boumezbeur F."/>
            <person name="Casellas F."/>
            <person name="Dore J."/>
            <person name="Guarner F."/>
            <person name="Hansen T."/>
            <person name="Hildebrand F."/>
            <person name="Kaas R.S."/>
            <person name="Kennedy S."/>
            <person name="Kristiansen K."/>
            <person name="Kultima J.R."/>
            <person name="Leonard P."/>
            <person name="Levenez F."/>
            <person name="Lund O."/>
            <person name="Moumen B."/>
            <person name="Le Paslier D."/>
            <person name="Pons N."/>
            <person name="Pedersen O."/>
            <person name="Prifti E."/>
            <person name="Qin J."/>
            <person name="Raes J."/>
            <person name="Tap J."/>
            <person name="Tims S."/>
            <person name="Ussery D.W."/>
            <person name="Yamada T."/>
            <person name="MetaHit consortium"/>
            <person name="Renault P."/>
            <person name="Sicheritz-Ponten T."/>
            <person name="Bork P."/>
            <person name="Wang J."/>
            <person name="Brunak S."/>
            <person name="Ehrlich S.D."/>
        </authorList>
    </citation>
    <scope>NUCLEOTIDE SEQUENCE [LARGE SCALE GENOMIC DNA]</scope>
</reference>
<organism evidence="2 3">
    <name type="scientific">Intestinibacter bartlettii CAG:1329</name>
    <dbReference type="NCBI Taxonomy" id="1263063"/>
    <lineage>
        <taxon>Bacteria</taxon>
        <taxon>Bacillati</taxon>
        <taxon>Bacillota</taxon>
        <taxon>Clostridia</taxon>
        <taxon>Peptostreptococcales</taxon>
        <taxon>Peptostreptococcaceae</taxon>
        <taxon>Intestinibacter</taxon>
    </lineage>
</organism>
<evidence type="ECO:0000313" key="3">
    <source>
        <dbReference type="Proteomes" id="UP000017980"/>
    </source>
</evidence>
<dbReference type="PANTHER" id="PTHR43252">
    <property type="entry name" value="TRANSCRIPTIONAL REGULATOR YQJI"/>
    <property type="match status" value="1"/>
</dbReference>
<feature type="domain" description="Transcription regulator PadR N-terminal" evidence="1">
    <location>
        <begin position="14"/>
        <end position="86"/>
    </location>
</feature>
<evidence type="ECO:0000259" key="1">
    <source>
        <dbReference type="Pfam" id="PF03551"/>
    </source>
</evidence>
<dbReference type="Gene3D" id="1.10.10.10">
    <property type="entry name" value="Winged helix-like DNA-binding domain superfamily/Winged helix DNA-binding domain"/>
    <property type="match status" value="1"/>
</dbReference>
<dbReference type="InterPro" id="IPR036390">
    <property type="entry name" value="WH_DNA-bd_sf"/>
</dbReference>
<dbReference type="Proteomes" id="UP000017980">
    <property type="component" value="Unassembled WGS sequence"/>
</dbReference>
<sequence>MNKELIKGSTITLILNELSKEPMYGYKMIKEIEGKSNGVFIFKEGTLYPILHDLEKKKLIESYWEVENRRRRKYYKITKKGIKELKVREEEWQLFSKTMGLVLRG</sequence>
<gene>
    <name evidence="2" type="ORF">BN488_01811</name>
</gene>
<evidence type="ECO:0000313" key="2">
    <source>
        <dbReference type="EMBL" id="CDA10784.1"/>
    </source>
</evidence>
<name>R5XEF3_9FIRM</name>
<dbReference type="InterPro" id="IPR005149">
    <property type="entry name" value="Tscrpt_reg_PadR_N"/>
</dbReference>
<dbReference type="InterPro" id="IPR036388">
    <property type="entry name" value="WH-like_DNA-bd_sf"/>
</dbReference>
<comment type="caution">
    <text evidence="2">The sequence shown here is derived from an EMBL/GenBank/DDBJ whole genome shotgun (WGS) entry which is preliminary data.</text>
</comment>
<dbReference type="AlphaFoldDB" id="R5XEF3"/>
<proteinExistence type="predicted"/>
<dbReference type="Pfam" id="PF03551">
    <property type="entry name" value="PadR"/>
    <property type="match status" value="1"/>
</dbReference>
<accession>R5XEF3</accession>
<dbReference type="EMBL" id="CBBD010000046">
    <property type="protein sequence ID" value="CDA10784.1"/>
    <property type="molecule type" value="Genomic_DNA"/>
</dbReference>
<dbReference type="PANTHER" id="PTHR43252:SF7">
    <property type="entry name" value="TRANSCRIPTIONAL REGULATOR YQJI"/>
    <property type="match status" value="1"/>
</dbReference>
<protein>
    <submittedName>
        <fullName evidence="2">Transcriptional regulator PadR family</fullName>
    </submittedName>
</protein>